<proteinExistence type="predicted"/>
<feature type="compositionally biased region" description="Acidic residues" evidence="5">
    <location>
        <begin position="306"/>
        <end position="317"/>
    </location>
</feature>
<evidence type="ECO:0000313" key="7">
    <source>
        <dbReference type="EMBL" id="KAK5165207.1"/>
    </source>
</evidence>
<keyword evidence="8" id="KW-1185">Reference proteome</keyword>
<dbReference type="PANTHER" id="PTHR16201:SF11">
    <property type="entry name" value="PQ-LOOP REPEAT-CONTAINING PROTEIN"/>
    <property type="match status" value="1"/>
</dbReference>
<gene>
    <name evidence="7" type="ORF">LTR77_009305</name>
</gene>
<feature type="transmembrane region" description="Helical" evidence="6">
    <location>
        <begin position="20"/>
        <end position="38"/>
    </location>
</feature>
<evidence type="ECO:0000313" key="8">
    <source>
        <dbReference type="Proteomes" id="UP001337655"/>
    </source>
</evidence>
<comment type="caution">
    <text evidence="7">The sequence shown here is derived from an EMBL/GenBank/DDBJ whole genome shotgun (WGS) entry which is preliminary data.</text>
</comment>
<dbReference type="AlphaFoldDB" id="A0AAV9NYQ1"/>
<keyword evidence="4 6" id="KW-0472">Membrane</keyword>
<protein>
    <recommendedName>
        <fullName evidence="9">Pq loop repeat protein</fullName>
    </recommendedName>
</protein>
<dbReference type="PANTHER" id="PTHR16201">
    <property type="entry name" value="SEVEN TRANSMEMBRANE PROTEIN 1-RELATED"/>
    <property type="match status" value="1"/>
</dbReference>
<feature type="compositionally biased region" description="Basic residues" evidence="5">
    <location>
        <begin position="328"/>
        <end position="339"/>
    </location>
</feature>
<evidence type="ECO:0000256" key="4">
    <source>
        <dbReference type="ARBA" id="ARBA00023136"/>
    </source>
</evidence>
<feature type="transmembrane region" description="Helical" evidence="6">
    <location>
        <begin position="178"/>
        <end position="203"/>
    </location>
</feature>
<dbReference type="InterPro" id="IPR006603">
    <property type="entry name" value="PQ-loop_rpt"/>
</dbReference>
<evidence type="ECO:0000256" key="6">
    <source>
        <dbReference type="SAM" id="Phobius"/>
    </source>
</evidence>
<dbReference type="InterPro" id="IPR051415">
    <property type="entry name" value="LAAT-1"/>
</dbReference>
<accession>A0AAV9NYQ1</accession>
<feature type="transmembrane region" description="Helical" evidence="6">
    <location>
        <begin position="244"/>
        <end position="267"/>
    </location>
</feature>
<dbReference type="Gene3D" id="1.20.1280.290">
    <property type="match status" value="2"/>
</dbReference>
<keyword evidence="2 6" id="KW-0812">Transmembrane</keyword>
<organism evidence="7 8">
    <name type="scientific">Saxophila tyrrhenica</name>
    <dbReference type="NCBI Taxonomy" id="1690608"/>
    <lineage>
        <taxon>Eukaryota</taxon>
        <taxon>Fungi</taxon>
        <taxon>Dikarya</taxon>
        <taxon>Ascomycota</taxon>
        <taxon>Pezizomycotina</taxon>
        <taxon>Dothideomycetes</taxon>
        <taxon>Dothideomycetidae</taxon>
        <taxon>Mycosphaerellales</taxon>
        <taxon>Extremaceae</taxon>
        <taxon>Saxophila</taxon>
    </lineage>
</organism>
<dbReference type="RefSeq" id="XP_064655350.1">
    <property type="nucleotide sequence ID" value="XM_064806533.1"/>
</dbReference>
<dbReference type="GO" id="GO:0016020">
    <property type="term" value="C:membrane"/>
    <property type="evidence" value="ECO:0007669"/>
    <property type="project" value="UniProtKB-SubCell"/>
</dbReference>
<feature type="region of interest" description="Disordered" evidence="5">
    <location>
        <begin position="306"/>
        <end position="371"/>
    </location>
</feature>
<dbReference type="Proteomes" id="UP001337655">
    <property type="component" value="Unassembled WGS sequence"/>
</dbReference>
<dbReference type="Pfam" id="PF04193">
    <property type="entry name" value="PQ-loop"/>
    <property type="match status" value="2"/>
</dbReference>
<dbReference type="GeneID" id="89930637"/>
<feature type="compositionally biased region" description="Basic and acidic residues" evidence="5">
    <location>
        <begin position="318"/>
        <end position="327"/>
    </location>
</feature>
<feature type="transmembrane region" description="Helical" evidence="6">
    <location>
        <begin position="273"/>
        <end position="295"/>
    </location>
</feature>
<evidence type="ECO:0000256" key="2">
    <source>
        <dbReference type="ARBA" id="ARBA00022692"/>
    </source>
</evidence>
<evidence type="ECO:0000256" key="5">
    <source>
        <dbReference type="SAM" id="MobiDB-lite"/>
    </source>
</evidence>
<sequence length="371" mass="40128">MASLNPLTTTASDQCAHLQHPNPATVTLASIILVGILISYLPQHIKIISRHSSEGLSPWWVLLGGLSSIAAIGNILVLPASREDVKCCKEVTGGECAAALLGVAQIGLQWGCFMFMCVCHPSLKFCTGHGRDETIKANTAYSVMLFLIFFPTRSTPADLSISTPSLSSTTTPPRRRDALLVTLLILAAFLATGLTSLATLAVYPHHTQSLANALGTIAGTLSGIQYLPQIYFTWKLKSVKSLSVVTMLIQVPGAFLFAFSLFLRVGWEGWSTWGVYVVTGCLQGVLLGLAVWYWWEARRDGVVEGEGEVEEDGEDVDERSALLERERRSRKNGTAKKGRPINGTQRSAGSGRGLDLLYAATPPEHDSDRSQ</sequence>
<dbReference type="EMBL" id="JAVRRT010000017">
    <property type="protein sequence ID" value="KAK5165207.1"/>
    <property type="molecule type" value="Genomic_DNA"/>
</dbReference>
<evidence type="ECO:0000256" key="3">
    <source>
        <dbReference type="ARBA" id="ARBA00022989"/>
    </source>
</evidence>
<feature type="transmembrane region" description="Helical" evidence="6">
    <location>
        <begin position="97"/>
        <end position="119"/>
    </location>
</feature>
<comment type="subcellular location">
    <subcellularLocation>
        <location evidence="1">Membrane</location>
        <topology evidence="1">Multi-pass membrane protein</topology>
    </subcellularLocation>
</comment>
<name>A0AAV9NYQ1_9PEZI</name>
<evidence type="ECO:0008006" key="9">
    <source>
        <dbReference type="Google" id="ProtNLM"/>
    </source>
</evidence>
<reference evidence="7 8" key="1">
    <citation type="submission" date="2023-08" db="EMBL/GenBank/DDBJ databases">
        <title>Black Yeasts Isolated from many extreme environments.</title>
        <authorList>
            <person name="Coleine C."/>
            <person name="Stajich J.E."/>
            <person name="Selbmann L."/>
        </authorList>
    </citation>
    <scope>NUCLEOTIDE SEQUENCE [LARGE SCALE GENOMIC DNA]</scope>
    <source>
        <strain evidence="7 8">CCFEE 5935</strain>
    </source>
</reference>
<feature type="transmembrane region" description="Helical" evidence="6">
    <location>
        <begin position="209"/>
        <end position="232"/>
    </location>
</feature>
<keyword evidence="3 6" id="KW-1133">Transmembrane helix</keyword>
<evidence type="ECO:0000256" key="1">
    <source>
        <dbReference type="ARBA" id="ARBA00004141"/>
    </source>
</evidence>
<dbReference type="SMART" id="SM00679">
    <property type="entry name" value="CTNS"/>
    <property type="match status" value="2"/>
</dbReference>
<feature type="transmembrane region" description="Helical" evidence="6">
    <location>
        <begin position="59"/>
        <end position="77"/>
    </location>
</feature>